<dbReference type="InterPro" id="IPR013595">
    <property type="entry name" value="Pept_S33_TAP-like_C"/>
</dbReference>
<keyword evidence="6" id="KW-1185">Reference proteome</keyword>
<proteinExistence type="inferred from homology"/>
<dbReference type="SUPFAM" id="SSF53474">
    <property type="entry name" value="alpha/beta-Hydrolases"/>
    <property type="match status" value="1"/>
</dbReference>
<dbReference type="EMBL" id="JAUKUA010000006">
    <property type="protein sequence ID" value="KAK0707741.1"/>
    <property type="molecule type" value="Genomic_DNA"/>
</dbReference>
<evidence type="ECO:0000259" key="4">
    <source>
        <dbReference type="Pfam" id="PF08386"/>
    </source>
</evidence>
<dbReference type="InterPro" id="IPR000073">
    <property type="entry name" value="AB_hydrolase_1"/>
</dbReference>
<evidence type="ECO:0000259" key="3">
    <source>
        <dbReference type="Pfam" id="PF00561"/>
    </source>
</evidence>
<name>A0AA40A1S2_9PEZI</name>
<feature type="domain" description="AB hydrolase-1" evidence="3">
    <location>
        <begin position="198"/>
        <end position="353"/>
    </location>
</feature>
<evidence type="ECO:0000313" key="5">
    <source>
        <dbReference type="EMBL" id="KAK0707741.1"/>
    </source>
</evidence>
<dbReference type="GO" id="GO:0016787">
    <property type="term" value="F:hydrolase activity"/>
    <property type="evidence" value="ECO:0007669"/>
    <property type="project" value="UniProtKB-KW"/>
</dbReference>
<evidence type="ECO:0000256" key="1">
    <source>
        <dbReference type="ARBA" id="ARBA00010088"/>
    </source>
</evidence>
<comment type="caution">
    <text evidence="5">The sequence shown here is derived from an EMBL/GenBank/DDBJ whole genome shotgun (WGS) entry which is preliminary data.</text>
</comment>
<comment type="similarity">
    <text evidence="1">Belongs to the peptidase S33 family.</text>
</comment>
<dbReference type="Pfam" id="PF08386">
    <property type="entry name" value="Abhydrolase_4"/>
    <property type="match status" value="1"/>
</dbReference>
<dbReference type="InterPro" id="IPR029058">
    <property type="entry name" value="AB_hydrolase_fold"/>
</dbReference>
<dbReference type="Gene3D" id="3.40.50.1820">
    <property type="entry name" value="alpha/beta hydrolase"/>
    <property type="match status" value="1"/>
</dbReference>
<accession>A0AA40A1S2</accession>
<evidence type="ECO:0000256" key="2">
    <source>
        <dbReference type="ARBA" id="ARBA00022801"/>
    </source>
</evidence>
<organism evidence="5 6">
    <name type="scientific">Lasiosphaeris hirsuta</name>
    <dbReference type="NCBI Taxonomy" id="260670"/>
    <lineage>
        <taxon>Eukaryota</taxon>
        <taxon>Fungi</taxon>
        <taxon>Dikarya</taxon>
        <taxon>Ascomycota</taxon>
        <taxon>Pezizomycotina</taxon>
        <taxon>Sordariomycetes</taxon>
        <taxon>Sordariomycetidae</taxon>
        <taxon>Sordariales</taxon>
        <taxon>Lasiosphaeriaceae</taxon>
        <taxon>Lasiosphaeris</taxon>
    </lineage>
</organism>
<dbReference type="AlphaFoldDB" id="A0AA40A1S2"/>
<dbReference type="PANTHER" id="PTHR43248">
    <property type="entry name" value="2-SUCCINYL-6-HYDROXY-2,4-CYCLOHEXADIENE-1-CARBOXYLATE SYNTHASE"/>
    <property type="match status" value="1"/>
</dbReference>
<dbReference type="PANTHER" id="PTHR43248:SF25">
    <property type="entry name" value="AB HYDROLASE-1 DOMAIN-CONTAINING PROTEIN-RELATED"/>
    <property type="match status" value="1"/>
</dbReference>
<reference evidence="5" key="1">
    <citation type="submission" date="2023-06" db="EMBL/GenBank/DDBJ databases">
        <title>Genome-scale phylogeny and comparative genomics of the fungal order Sordariales.</title>
        <authorList>
            <consortium name="Lawrence Berkeley National Laboratory"/>
            <person name="Hensen N."/>
            <person name="Bonometti L."/>
            <person name="Westerberg I."/>
            <person name="Brannstrom I.O."/>
            <person name="Guillou S."/>
            <person name="Cros-Aarteil S."/>
            <person name="Calhoun S."/>
            <person name="Haridas S."/>
            <person name="Kuo A."/>
            <person name="Mondo S."/>
            <person name="Pangilinan J."/>
            <person name="Riley R."/>
            <person name="Labutti K."/>
            <person name="Andreopoulos B."/>
            <person name="Lipzen A."/>
            <person name="Chen C."/>
            <person name="Yanf M."/>
            <person name="Daum C."/>
            <person name="Ng V."/>
            <person name="Clum A."/>
            <person name="Steindorff A."/>
            <person name="Ohm R."/>
            <person name="Martin F."/>
            <person name="Silar P."/>
            <person name="Natvig D."/>
            <person name="Lalanne C."/>
            <person name="Gautier V."/>
            <person name="Ament-Velasquez S.L."/>
            <person name="Kruys A."/>
            <person name="Hutchinson M.I."/>
            <person name="Powell A.J."/>
            <person name="Barry K."/>
            <person name="Miller A.N."/>
            <person name="Grigoriev I.V."/>
            <person name="Debuchy R."/>
            <person name="Gladieux P."/>
            <person name="Thoren M.H."/>
            <person name="Johannesson H."/>
        </authorList>
    </citation>
    <scope>NUCLEOTIDE SEQUENCE</scope>
    <source>
        <strain evidence="5">SMH4607-1</strain>
    </source>
</reference>
<dbReference type="Proteomes" id="UP001172102">
    <property type="component" value="Unassembled WGS sequence"/>
</dbReference>
<protein>
    <submittedName>
        <fullName evidence="5">Alpha/Beta hydrolase protein</fullName>
    </submittedName>
</protein>
<dbReference type="Pfam" id="PF00561">
    <property type="entry name" value="Abhydrolase_1"/>
    <property type="match status" value="1"/>
</dbReference>
<keyword evidence="2 5" id="KW-0378">Hydrolase</keyword>
<feature type="domain" description="Peptidase S33 tripeptidyl aminopeptidase-like C-terminal" evidence="4">
    <location>
        <begin position="549"/>
        <end position="637"/>
    </location>
</feature>
<gene>
    <name evidence="5" type="ORF">B0H67DRAFT_588476</name>
</gene>
<sequence>MMEKLVPSHASSHPPRRAWSSARIACTSAVAFAGLLLLVARWPLQIVSLPSTIKPTATQLVSPYGRFPLPNDPFQFVPCTTAYSLPPLDDSDARRTWSALFDPNPDHWRWGAAPSNPEPNLLRYDGDHDGDRYAGRGIHLCGYLDLPLDYLSNSDSRIVRLAVAKFQVSGLSLIDSPRLPHSTPHQQSIQAGAKSERTIVVEPGGPGASGIYHVWTAAENITERFSQGQFDVLGWDPRGVEFSLPSAACFPHNVDRDRWSLLTGLSREDSKQPRQLDVVDAMNNATFYACQKRLGDFGRFVSTASVARDLEEIRKALMEEDLTAYFISYGTGIAQTYVNTFPDRVGRVILDGCQYIKDQRQLAGFGMTSLDNVTDAWRDGFLGECAKAGSERCALARPLDTVGDLETRMSKLFESILARPASAYTEANGPSIITYSSLLTTIYDSLYDPRDWPATALLLSELEAGNSTLAAVALAERWGFDTSLLCSTDELSSDELFSLVVCADSYDAPQPDGGLEWWGQLWANMTSQSWISGNSRFLDVFACRHFTKYWPHVSEVYRGHLNHTLANPVLLISTTYDPATPLRNGRRLLEEMGQNAKLVVHHGYGHTSRFHRSDCTDSIGRSFILNGTLPAGRETNCFADKKPYQI</sequence>
<evidence type="ECO:0000313" key="6">
    <source>
        <dbReference type="Proteomes" id="UP001172102"/>
    </source>
</evidence>
<dbReference type="InterPro" id="IPR051601">
    <property type="entry name" value="Serine_prot/Carboxylest_S33"/>
</dbReference>